<dbReference type="InterPro" id="IPR036237">
    <property type="entry name" value="Xyl_isomerase-like_sf"/>
</dbReference>
<evidence type="ECO:0008006" key="2">
    <source>
        <dbReference type="Google" id="ProtNLM"/>
    </source>
</evidence>
<proteinExistence type="predicted"/>
<name>A0A382T9E2_9ZZZZ</name>
<sequence length="243" mass="28818">MIKLATPISHLFENSDYEKIIIENSDTFECRDRSIDSTIDNQTVFHCEFQPIHQWSEKEWSFLKKIKESKPDLRLITFHLASCCDEPKLVEHMFELGGREYSREEMLDFARKNFANIKKLFGDGVFIAVENNNYYPTEAYRDVTEAGFVSEVVKENDLKFLFDLSHARVTCYNKNINFERYKNDLPLDQTIQLHICTFGIDKEKGLAYDAHNYPDEEELLEIQRLVKNYKSIKYLTVEYYRDI</sequence>
<dbReference type="AlphaFoldDB" id="A0A382T9E2"/>
<organism evidence="1">
    <name type="scientific">marine metagenome</name>
    <dbReference type="NCBI Taxonomy" id="408172"/>
    <lineage>
        <taxon>unclassified sequences</taxon>
        <taxon>metagenomes</taxon>
        <taxon>ecological metagenomes</taxon>
    </lineage>
</organism>
<reference evidence="1" key="1">
    <citation type="submission" date="2018-05" db="EMBL/GenBank/DDBJ databases">
        <authorList>
            <person name="Lanie J.A."/>
            <person name="Ng W.-L."/>
            <person name="Kazmierczak K.M."/>
            <person name="Andrzejewski T.M."/>
            <person name="Davidsen T.M."/>
            <person name="Wayne K.J."/>
            <person name="Tettelin H."/>
            <person name="Glass J.I."/>
            <person name="Rusch D."/>
            <person name="Podicherti R."/>
            <person name="Tsui H.-C.T."/>
            <person name="Winkler M.E."/>
        </authorList>
    </citation>
    <scope>NUCLEOTIDE SEQUENCE</scope>
</reference>
<dbReference type="Gene3D" id="3.20.20.150">
    <property type="entry name" value="Divalent-metal-dependent TIM barrel enzymes"/>
    <property type="match status" value="1"/>
</dbReference>
<dbReference type="Pfam" id="PF05114">
    <property type="entry name" value="MbnB_TglH_ChrH"/>
    <property type="match status" value="1"/>
</dbReference>
<dbReference type="SUPFAM" id="SSF51658">
    <property type="entry name" value="Xylose isomerase-like"/>
    <property type="match status" value="1"/>
</dbReference>
<dbReference type="EMBL" id="UINC01134855">
    <property type="protein sequence ID" value="SVD18653.1"/>
    <property type="molecule type" value="Genomic_DNA"/>
</dbReference>
<protein>
    <recommendedName>
        <fullName evidence="2">Xylose isomerase-like TIM barrel domain-containing protein</fullName>
    </recommendedName>
</protein>
<evidence type="ECO:0000313" key="1">
    <source>
        <dbReference type="EMBL" id="SVD18653.1"/>
    </source>
</evidence>
<feature type="non-terminal residue" evidence="1">
    <location>
        <position position="243"/>
    </location>
</feature>
<dbReference type="InterPro" id="IPR007801">
    <property type="entry name" value="MbnB/TglH/ChrH"/>
</dbReference>
<feature type="non-terminal residue" evidence="1">
    <location>
        <position position="1"/>
    </location>
</feature>
<accession>A0A382T9E2</accession>
<gene>
    <name evidence="1" type="ORF">METZ01_LOCUS371507</name>
</gene>